<feature type="chain" id="PRO_5043646526" description="YcdB/YcdC repeated domain-containing protein" evidence="2">
    <location>
        <begin position="23"/>
        <end position="565"/>
    </location>
</feature>
<feature type="compositionally biased region" description="Polar residues" evidence="1">
    <location>
        <begin position="146"/>
        <end position="162"/>
    </location>
</feature>
<evidence type="ECO:0000256" key="2">
    <source>
        <dbReference type="SAM" id="SignalP"/>
    </source>
</evidence>
<evidence type="ECO:0000313" key="5">
    <source>
        <dbReference type="Proteomes" id="UP000217696"/>
    </source>
</evidence>
<dbReference type="Pfam" id="PF16244">
    <property type="entry name" value="DUF4901"/>
    <property type="match status" value="1"/>
</dbReference>
<dbReference type="AlphaFoldDB" id="A0A0U5C8T5"/>
<feature type="signal peptide" evidence="2">
    <location>
        <begin position="1"/>
        <end position="22"/>
    </location>
</feature>
<dbReference type="Proteomes" id="UP000217696">
    <property type="component" value="Chromosome"/>
</dbReference>
<accession>A0A0U5C8T5</accession>
<proteinExistence type="predicted"/>
<name>A0A0U5C8T5_9BACL</name>
<dbReference type="RefSeq" id="WP_096466484.1">
    <property type="nucleotide sequence ID" value="NZ_AP017312.1"/>
</dbReference>
<protein>
    <recommendedName>
        <fullName evidence="3">YcdB/YcdC repeated domain-containing protein</fullName>
    </recommendedName>
</protein>
<sequence length="565" mass="63407">MKRSFTALLLAATLLPTGVVLAAEQEHTSATVKQVAGVPEVAPIPPMIQKTMDRLFTLQPAFKQLRIETSTPDKITNTFSISLTDASIGSSGHLTFDMETGELRSFDIQMKEWVSKKKPSTTLAKEKAEQFLISWLGAEGRKQFGEPTSNGSGSSTIYDSDQNPTTWAERQVEFPFLLNNIPVSSREFFRMEVDGVGHIVSFRYNPPNLKNVAIPTATHIRSAEDMKKQLITEDSLALQYVEKQPEKSYSSLKEEQETKLALRYDLLNYGFFDAQTGKSISTMTGEEIKQDSFFSAPWKVVQIHPQGNKLVAHSEKEAAEVVSKAFNFDFSQIQLQKHDDPPFSRDGQGDPYLNYSWTNAKDISIHANGEKASGWITSASLDISGENSHPATVSKEEAFATALAFIEKYTGPTAKELDVQYATFGLEQPPAWVDKGKLPKFVGNEQENHHFWFFERYEGIPVMERLHMVTVDSATGKIISFSLAPYKETLSLPVPKGVISKEKAAESFLQNKKLKLEYVWPSYFDQLAPAPILTYTWEPSENIDDYVDAFTSNYVQVPIERDDEE</sequence>
<dbReference type="KEGG" id="asoc:CB4_02948"/>
<dbReference type="InterPro" id="IPR032599">
    <property type="entry name" value="YcdB/YcdC_rep_domain"/>
</dbReference>
<dbReference type="OrthoDB" id="2379565at2"/>
<gene>
    <name evidence="4" type="ORF">CB4_02948</name>
</gene>
<keyword evidence="2" id="KW-0732">Signal</keyword>
<evidence type="ECO:0000313" key="4">
    <source>
        <dbReference type="EMBL" id="BAU28771.1"/>
    </source>
</evidence>
<evidence type="ECO:0000256" key="1">
    <source>
        <dbReference type="SAM" id="MobiDB-lite"/>
    </source>
</evidence>
<reference evidence="4 5" key="1">
    <citation type="submission" date="2015-12" db="EMBL/GenBank/DDBJ databases">
        <title>Genome sequence of Aneurinibacillus soli.</title>
        <authorList>
            <person name="Lee J.S."/>
            <person name="Lee K.C."/>
            <person name="Kim K.K."/>
            <person name="Lee B.W."/>
        </authorList>
    </citation>
    <scope>NUCLEOTIDE SEQUENCE [LARGE SCALE GENOMIC DNA]</scope>
    <source>
        <strain evidence="4 5">CB4</strain>
    </source>
</reference>
<feature type="region of interest" description="Disordered" evidence="1">
    <location>
        <begin position="143"/>
        <end position="162"/>
    </location>
</feature>
<dbReference type="EMBL" id="AP017312">
    <property type="protein sequence ID" value="BAU28771.1"/>
    <property type="molecule type" value="Genomic_DNA"/>
</dbReference>
<organism evidence="4 5">
    <name type="scientific">Aneurinibacillus soli</name>
    <dbReference type="NCBI Taxonomy" id="1500254"/>
    <lineage>
        <taxon>Bacteria</taxon>
        <taxon>Bacillati</taxon>
        <taxon>Bacillota</taxon>
        <taxon>Bacilli</taxon>
        <taxon>Bacillales</taxon>
        <taxon>Paenibacillaceae</taxon>
        <taxon>Aneurinibacillus group</taxon>
        <taxon>Aneurinibacillus</taxon>
    </lineage>
</organism>
<evidence type="ECO:0000259" key="3">
    <source>
        <dbReference type="Pfam" id="PF16244"/>
    </source>
</evidence>
<keyword evidence="5" id="KW-1185">Reference proteome</keyword>
<feature type="domain" description="YcdB/YcdC repeated" evidence="3">
    <location>
        <begin position="353"/>
        <end position="483"/>
    </location>
</feature>